<comment type="similarity">
    <text evidence="1">Belongs to the outer membrane porin (Opr) (TC 1.B.25) family.</text>
</comment>
<dbReference type="PANTHER" id="PTHR34596">
    <property type="entry name" value="CHITOPORIN"/>
    <property type="match status" value="1"/>
</dbReference>
<dbReference type="KEGG" id="ssei:FJR45_11555"/>
<reference evidence="5 6" key="1">
    <citation type="submission" date="2019-06" db="EMBL/GenBank/DDBJ databases">
        <title>Sulfurimonas gotlandica sp. nov., a chemoautotrophic and psychrotolerant epsilonproteobacterium isolated from a pelagic redoxcline, and an emended description of the genus Sulfurimonas.</title>
        <authorList>
            <person name="Wang S."/>
            <person name="Jiang L."/>
            <person name="Shao Z."/>
        </authorList>
    </citation>
    <scope>NUCLEOTIDE SEQUENCE [LARGE SCALE GENOMIC DNA]</scope>
    <source>
        <strain evidence="5 6">S2-6</strain>
    </source>
</reference>
<feature type="chain" id="PRO_5032717974" evidence="4">
    <location>
        <begin position="24"/>
        <end position="463"/>
    </location>
</feature>
<evidence type="ECO:0000256" key="4">
    <source>
        <dbReference type="SAM" id="SignalP"/>
    </source>
</evidence>
<protein>
    <submittedName>
        <fullName evidence="5">OprD family porin</fullName>
    </submittedName>
</protein>
<evidence type="ECO:0000313" key="5">
    <source>
        <dbReference type="EMBL" id="QOP44541.1"/>
    </source>
</evidence>
<feature type="signal peptide" evidence="4">
    <location>
        <begin position="1"/>
        <end position="23"/>
    </location>
</feature>
<dbReference type="Proteomes" id="UP000593719">
    <property type="component" value="Chromosome"/>
</dbReference>
<gene>
    <name evidence="5" type="ORF">FJR45_11555</name>
</gene>
<evidence type="ECO:0000256" key="3">
    <source>
        <dbReference type="ARBA" id="ARBA00022729"/>
    </source>
</evidence>
<keyword evidence="2" id="KW-0813">Transport</keyword>
<keyword evidence="3 4" id="KW-0732">Signal</keyword>
<dbReference type="InterPro" id="IPR023614">
    <property type="entry name" value="Porin_dom_sf"/>
</dbReference>
<dbReference type="Gene3D" id="2.40.160.10">
    <property type="entry name" value="Porin"/>
    <property type="match status" value="1"/>
</dbReference>
<dbReference type="Pfam" id="PF03573">
    <property type="entry name" value="OprD"/>
    <property type="match status" value="1"/>
</dbReference>
<dbReference type="GO" id="GO:0015288">
    <property type="term" value="F:porin activity"/>
    <property type="evidence" value="ECO:0007669"/>
    <property type="project" value="TreeGrafter"/>
</dbReference>
<name>A0A7M1B487_9BACT</name>
<keyword evidence="6" id="KW-1185">Reference proteome</keyword>
<accession>A0A7M1B487</accession>
<evidence type="ECO:0000256" key="1">
    <source>
        <dbReference type="ARBA" id="ARBA00009075"/>
    </source>
</evidence>
<dbReference type="RefSeq" id="WP_193150670.1">
    <property type="nucleotide sequence ID" value="NZ_CP041235.1"/>
</dbReference>
<organism evidence="5 6">
    <name type="scientific">Sulfurimonas sediminis</name>
    <dbReference type="NCBI Taxonomy" id="2590020"/>
    <lineage>
        <taxon>Bacteria</taxon>
        <taxon>Pseudomonadati</taxon>
        <taxon>Campylobacterota</taxon>
        <taxon>Epsilonproteobacteria</taxon>
        <taxon>Campylobacterales</taxon>
        <taxon>Sulfurimonadaceae</taxon>
        <taxon>Sulfurimonas</taxon>
    </lineage>
</organism>
<dbReference type="InterPro" id="IPR005318">
    <property type="entry name" value="OM_porin_bac"/>
</dbReference>
<evidence type="ECO:0000256" key="2">
    <source>
        <dbReference type="ARBA" id="ARBA00022448"/>
    </source>
</evidence>
<dbReference type="EMBL" id="CP041235">
    <property type="protein sequence ID" value="QOP44541.1"/>
    <property type="molecule type" value="Genomic_DNA"/>
</dbReference>
<evidence type="ECO:0000313" key="6">
    <source>
        <dbReference type="Proteomes" id="UP000593719"/>
    </source>
</evidence>
<sequence>MKTELKKSIVVLMTCASVSQINAAEVTIDGYRGGNIELQLKAMTVLSDNKNNFGPSNGSGFLVKLKYETPEIFDNIKVGVASYTNGDGGLTTWDERAAPEYNKGAYGMVVSPDGKEKTLLGEAYINYKNSYIKLKLGRQQLKTPLTVIKTSLMPNFYEAYILESEITQGLKFTGGHINKISFGSRAMADWGVIGEKTGTAGVGLGGSGVLFEQAGGDLEQAKFYNIGTAAGKTSTNGRSIVALTYTGIHNFQANFWIYHSWDIATDYYTELQYTLGIKKGIKLKLSAQYLAQKDTGTALAGARDFNLYGFKAFVGNKKIGMYIALNQSGKKDSDPINQEGQYFNAWGADPAYTSSIFSRNAYREDVTAYKIGGHYTIFKGLKIMMSYANYGQSLTSAGNSPSPSFVSQNNAYELDTVLVYKPNRKWMFKVFNAKRLSEYDGVAYPTVLNREMDHYRFITSYIF</sequence>
<dbReference type="PANTHER" id="PTHR34596:SF2">
    <property type="entry name" value="CHITOPORIN"/>
    <property type="match status" value="1"/>
</dbReference>
<dbReference type="AlphaFoldDB" id="A0A7M1B487"/>
<dbReference type="GO" id="GO:0016020">
    <property type="term" value="C:membrane"/>
    <property type="evidence" value="ECO:0007669"/>
    <property type="project" value="InterPro"/>
</dbReference>
<proteinExistence type="inferred from homology"/>